<evidence type="ECO:0000313" key="4">
    <source>
        <dbReference type="Proteomes" id="UP000787472"/>
    </source>
</evidence>
<organism evidence="3 4">
    <name type="scientific">Pseudomaricurvus hydrocarbonicus</name>
    <dbReference type="NCBI Taxonomy" id="1470433"/>
    <lineage>
        <taxon>Bacteria</taxon>
        <taxon>Pseudomonadati</taxon>
        <taxon>Pseudomonadota</taxon>
        <taxon>Gammaproteobacteria</taxon>
        <taxon>Cellvibrionales</taxon>
        <taxon>Cellvibrionaceae</taxon>
        <taxon>Pseudomaricurvus</taxon>
    </lineage>
</organism>
<dbReference type="GO" id="GO:0015969">
    <property type="term" value="P:guanosine tetraphosphate metabolic process"/>
    <property type="evidence" value="ECO:0007669"/>
    <property type="project" value="InterPro"/>
</dbReference>
<gene>
    <name evidence="3" type="ORF">G8770_15230</name>
</gene>
<accession>A0A9E5JU67</accession>
<comment type="caution">
    <text evidence="3">The sequence shown here is derived from an EMBL/GenBank/DDBJ whole genome shotgun (WGS) entry which is preliminary data.</text>
</comment>
<dbReference type="AlphaFoldDB" id="A0A9E5JU67"/>
<dbReference type="InterPro" id="IPR007685">
    <property type="entry name" value="RelA_SpoT"/>
</dbReference>
<dbReference type="InterPro" id="IPR043519">
    <property type="entry name" value="NT_sf"/>
</dbReference>
<evidence type="ECO:0000256" key="1">
    <source>
        <dbReference type="SAM" id="MobiDB-lite"/>
    </source>
</evidence>
<dbReference type="RefSeq" id="WP_167188616.1">
    <property type="nucleotide sequence ID" value="NZ_JAAONZ010000013.1"/>
</dbReference>
<sequence length="229" mass="26680">MEDINLDDAIKLIKDDMHSYELLHDKFLSYINRDPDLKNLVHSYKSRFKDLDHLKSKIERKNHEDSMLPEDEQKGPITQDNIQERITDICGIRILHLYIGQFEAIHKALMKYVNSNELALFEPPKAYTWDPEYSKTFEALGVSPKLKESFYTSVHYVFKPRADSNITCEVQVRTLFEEVWGEIDHTFNYPEPSKSKVIQEQLKVLARVVGAGTRLSDSIFELNSLQDAE</sequence>
<proteinExistence type="predicted"/>
<keyword evidence="4" id="KW-1185">Reference proteome</keyword>
<dbReference type="EMBL" id="JAAONZ010000013">
    <property type="protein sequence ID" value="NHO66903.1"/>
    <property type="molecule type" value="Genomic_DNA"/>
</dbReference>
<dbReference type="Pfam" id="PF04607">
    <property type="entry name" value="RelA_SpoT"/>
    <property type="match status" value="1"/>
</dbReference>
<feature type="region of interest" description="Disordered" evidence="1">
    <location>
        <begin position="60"/>
        <end position="79"/>
    </location>
</feature>
<protein>
    <submittedName>
        <fullName evidence="3">RelA/SpoT domain-containing protein</fullName>
    </submittedName>
</protein>
<name>A0A9E5JU67_9GAMM</name>
<feature type="compositionally biased region" description="Basic and acidic residues" evidence="1">
    <location>
        <begin position="60"/>
        <end position="74"/>
    </location>
</feature>
<dbReference type="Gene3D" id="3.30.460.10">
    <property type="entry name" value="Beta Polymerase, domain 2"/>
    <property type="match status" value="1"/>
</dbReference>
<evidence type="ECO:0000313" key="3">
    <source>
        <dbReference type="EMBL" id="NHO66903.1"/>
    </source>
</evidence>
<dbReference type="PANTHER" id="PTHR41773:SF1">
    <property type="entry name" value="RELA_SPOT DOMAIN-CONTAINING PROTEIN"/>
    <property type="match status" value="1"/>
</dbReference>
<dbReference type="SMART" id="SM00954">
    <property type="entry name" value="RelA_SpoT"/>
    <property type="match status" value="1"/>
</dbReference>
<dbReference type="PANTHER" id="PTHR41773">
    <property type="entry name" value="GTP PYROPHOSPHATASE-RELATED"/>
    <property type="match status" value="1"/>
</dbReference>
<dbReference type="CDD" id="cd05399">
    <property type="entry name" value="NT_Rel-Spo_like"/>
    <property type="match status" value="1"/>
</dbReference>
<evidence type="ECO:0000259" key="2">
    <source>
        <dbReference type="SMART" id="SM00954"/>
    </source>
</evidence>
<feature type="domain" description="RelA/SpoT" evidence="2">
    <location>
        <begin position="46"/>
        <end position="195"/>
    </location>
</feature>
<reference evidence="3" key="1">
    <citation type="submission" date="2020-03" db="EMBL/GenBank/DDBJ databases">
        <authorList>
            <person name="Guo F."/>
        </authorList>
    </citation>
    <scope>NUCLEOTIDE SEQUENCE</scope>
    <source>
        <strain evidence="3">JCM 30134</strain>
    </source>
</reference>
<dbReference type="SUPFAM" id="SSF81301">
    <property type="entry name" value="Nucleotidyltransferase"/>
    <property type="match status" value="1"/>
</dbReference>
<dbReference type="Proteomes" id="UP000787472">
    <property type="component" value="Unassembled WGS sequence"/>
</dbReference>